<dbReference type="NCBIfam" id="TIGR03534">
    <property type="entry name" value="RF_mod_PrmC"/>
    <property type="match status" value="1"/>
</dbReference>
<evidence type="ECO:0000256" key="4">
    <source>
        <dbReference type="HAMAP-Rule" id="MF_02126"/>
    </source>
</evidence>
<evidence type="ECO:0000256" key="2">
    <source>
        <dbReference type="ARBA" id="ARBA00022679"/>
    </source>
</evidence>
<dbReference type="Pfam" id="PF13847">
    <property type="entry name" value="Methyltransf_31"/>
    <property type="match status" value="1"/>
</dbReference>
<dbReference type="InterPro" id="IPR004556">
    <property type="entry name" value="HemK-like"/>
</dbReference>
<keyword evidence="1 4" id="KW-0489">Methyltransferase</keyword>
<dbReference type="InterPro" id="IPR019874">
    <property type="entry name" value="RF_methyltr_PrmC"/>
</dbReference>
<dbReference type="EMBL" id="BAABWN010000001">
    <property type="protein sequence ID" value="GAA6166202.1"/>
    <property type="molecule type" value="Genomic_DNA"/>
</dbReference>
<dbReference type="PANTHER" id="PTHR18895">
    <property type="entry name" value="HEMK METHYLTRANSFERASE"/>
    <property type="match status" value="1"/>
</dbReference>
<feature type="binding site" evidence="4">
    <location>
        <begin position="129"/>
        <end position="133"/>
    </location>
    <ligand>
        <name>S-adenosyl-L-methionine</name>
        <dbReference type="ChEBI" id="CHEBI:59789"/>
    </ligand>
</feature>
<evidence type="ECO:0000313" key="7">
    <source>
        <dbReference type="EMBL" id="GAA6166202.1"/>
    </source>
</evidence>
<keyword evidence="8" id="KW-1185">Reference proteome</keyword>
<dbReference type="Pfam" id="PF17827">
    <property type="entry name" value="PrmC_N"/>
    <property type="match status" value="1"/>
</dbReference>
<evidence type="ECO:0000256" key="1">
    <source>
        <dbReference type="ARBA" id="ARBA00022603"/>
    </source>
</evidence>
<dbReference type="SUPFAM" id="SSF53335">
    <property type="entry name" value="S-adenosyl-L-methionine-dependent methyltransferases"/>
    <property type="match status" value="1"/>
</dbReference>
<dbReference type="Proteomes" id="UP001465153">
    <property type="component" value="Unassembled WGS sequence"/>
</dbReference>
<dbReference type="NCBIfam" id="TIGR00536">
    <property type="entry name" value="hemK_fam"/>
    <property type="match status" value="1"/>
</dbReference>
<evidence type="ECO:0000259" key="6">
    <source>
        <dbReference type="Pfam" id="PF17827"/>
    </source>
</evidence>
<dbReference type="InterPro" id="IPR029063">
    <property type="entry name" value="SAM-dependent_MTases_sf"/>
</dbReference>
<protein>
    <recommendedName>
        <fullName evidence="4">Release factor glutamine methyltransferase</fullName>
        <shortName evidence="4">RF MTase</shortName>
        <ecNumber evidence="4">2.1.1.297</ecNumber>
    </recommendedName>
    <alternativeName>
        <fullName evidence="4">N5-glutamine methyltransferase PrmC</fullName>
    </alternativeName>
    <alternativeName>
        <fullName evidence="4">Protein-(glutamine-N5) MTase PrmC</fullName>
    </alternativeName>
    <alternativeName>
        <fullName evidence="4">Protein-glutamine N-methyltransferase PrmC</fullName>
    </alternativeName>
</protein>
<comment type="catalytic activity">
    <reaction evidence="4">
        <text>L-glutaminyl-[peptide chain release factor] + S-adenosyl-L-methionine = N(5)-methyl-L-glutaminyl-[peptide chain release factor] + S-adenosyl-L-homocysteine + H(+)</text>
        <dbReference type="Rhea" id="RHEA:42896"/>
        <dbReference type="Rhea" id="RHEA-COMP:10271"/>
        <dbReference type="Rhea" id="RHEA-COMP:10272"/>
        <dbReference type="ChEBI" id="CHEBI:15378"/>
        <dbReference type="ChEBI" id="CHEBI:30011"/>
        <dbReference type="ChEBI" id="CHEBI:57856"/>
        <dbReference type="ChEBI" id="CHEBI:59789"/>
        <dbReference type="ChEBI" id="CHEBI:61891"/>
        <dbReference type="EC" id="2.1.1.297"/>
    </reaction>
</comment>
<name>A0ABQ0A3G5_9GAMM</name>
<comment type="similarity">
    <text evidence="4">Belongs to the protein N5-glutamine methyltransferase family. PrmC subfamily.</text>
</comment>
<organism evidence="7 8">
    <name type="scientific">Sessilibacter corallicola</name>
    <dbReference type="NCBI Taxonomy" id="2904075"/>
    <lineage>
        <taxon>Bacteria</taxon>
        <taxon>Pseudomonadati</taxon>
        <taxon>Pseudomonadota</taxon>
        <taxon>Gammaproteobacteria</taxon>
        <taxon>Cellvibrionales</taxon>
        <taxon>Cellvibrionaceae</taxon>
        <taxon>Sessilibacter</taxon>
    </lineage>
</organism>
<feature type="binding site" evidence="4">
    <location>
        <begin position="196"/>
        <end position="199"/>
    </location>
    <ligand>
        <name>substrate</name>
    </ligand>
</feature>
<feature type="binding site" evidence="4">
    <location>
        <position position="196"/>
    </location>
    <ligand>
        <name>S-adenosyl-L-methionine</name>
        <dbReference type="ChEBI" id="CHEBI:59789"/>
    </ligand>
</feature>
<feature type="domain" description="Release factor glutamine methyltransferase N-terminal" evidence="6">
    <location>
        <begin position="17"/>
        <end position="85"/>
    </location>
</feature>
<evidence type="ECO:0000259" key="5">
    <source>
        <dbReference type="Pfam" id="PF13847"/>
    </source>
</evidence>
<comment type="function">
    <text evidence="4">Methylates the class 1 translation termination release factors RF1/PrfA and RF2/PrfB on the glutamine residue of the universally conserved GGQ motif.</text>
</comment>
<dbReference type="CDD" id="cd02440">
    <property type="entry name" value="AdoMet_MTases"/>
    <property type="match status" value="1"/>
</dbReference>
<feature type="binding site" evidence="4">
    <location>
        <position position="152"/>
    </location>
    <ligand>
        <name>S-adenosyl-L-methionine</name>
        <dbReference type="ChEBI" id="CHEBI:59789"/>
    </ligand>
</feature>
<dbReference type="Gene3D" id="3.40.50.150">
    <property type="entry name" value="Vaccinia Virus protein VP39"/>
    <property type="match status" value="1"/>
</dbReference>
<evidence type="ECO:0000313" key="8">
    <source>
        <dbReference type="Proteomes" id="UP001465153"/>
    </source>
</evidence>
<dbReference type="InterPro" id="IPR002052">
    <property type="entry name" value="DNA_methylase_N6_adenine_CS"/>
</dbReference>
<dbReference type="PROSITE" id="PS00092">
    <property type="entry name" value="N6_MTASE"/>
    <property type="match status" value="1"/>
</dbReference>
<accession>A0ABQ0A3G5</accession>
<sequence length="289" mass="32106">MTVSSSNSVAETSSIAELLVWASSQFVDSDSPRLDAELLLAFALKKDRTYLFTWPEKTLSGDQFLRFQESVTRRIQGEPVAYLMGEQGFWSLTLNVNPSTLIPRPETELLVEIALEKVSSTDANVLDLGTGTGAIALALASEHPAWSVTGVDFSSEAVTLAQENKTRCGLTNAEFLQSNWFDSLDDHRRFDLIVSNPPYIDPEDIHLSQGDVRFEPKSALISQQKGLADIVTIATNAREFLAPGGWLMFEHGYDQGNDCLQLLQTLGYQQVETRQDLGDRDRVTLGRFR</sequence>
<dbReference type="GO" id="GO:0032259">
    <property type="term" value="P:methylation"/>
    <property type="evidence" value="ECO:0007669"/>
    <property type="project" value="UniProtKB-KW"/>
</dbReference>
<dbReference type="InterPro" id="IPR040758">
    <property type="entry name" value="PrmC_N"/>
</dbReference>
<comment type="caution">
    <text evidence="7">The sequence shown here is derived from an EMBL/GenBank/DDBJ whole genome shotgun (WGS) entry which is preliminary data.</text>
</comment>
<dbReference type="EC" id="2.1.1.297" evidence="4"/>
<keyword evidence="2 4" id="KW-0808">Transferase</keyword>
<dbReference type="GO" id="GO:0008168">
    <property type="term" value="F:methyltransferase activity"/>
    <property type="evidence" value="ECO:0007669"/>
    <property type="project" value="UniProtKB-KW"/>
</dbReference>
<dbReference type="PANTHER" id="PTHR18895:SF74">
    <property type="entry name" value="MTRF1L RELEASE FACTOR GLUTAMINE METHYLTRANSFERASE"/>
    <property type="match status" value="1"/>
</dbReference>
<dbReference type="InterPro" id="IPR025714">
    <property type="entry name" value="Methyltranfer_dom"/>
</dbReference>
<dbReference type="HAMAP" id="MF_02126">
    <property type="entry name" value="RF_methyltr_PrmC"/>
    <property type="match status" value="1"/>
</dbReference>
<feature type="binding site" evidence="4">
    <location>
        <position position="180"/>
    </location>
    <ligand>
        <name>S-adenosyl-L-methionine</name>
        <dbReference type="ChEBI" id="CHEBI:59789"/>
    </ligand>
</feature>
<dbReference type="RefSeq" id="WP_353301232.1">
    <property type="nucleotide sequence ID" value="NZ_BAABWN010000001.1"/>
</dbReference>
<gene>
    <name evidence="4 7" type="primary">prmC</name>
    <name evidence="7" type="ORF">NBRC116591_00120</name>
</gene>
<dbReference type="InterPro" id="IPR050320">
    <property type="entry name" value="N5-glutamine_MTase"/>
</dbReference>
<dbReference type="Gene3D" id="1.10.8.10">
    <property type="entry name" value="DNA helicase RuvA subunit, C-terminal domain"/>
    <property type="match status" value="1"/>
</dbReference>
<proteinExistence type="inferred from homology"/>
<evidence type="ECO:0000256" key="3">
    <source>
        <dbReference type="ARBA" id="ARBA00022691"/>
    </source>
</evidence>
<keyword evidence="3 4" id="KW-0949">S-adenosyl-L-methionine</keyword>
<feature type="domain" description="Methyltransferase" evidence="5">
    <location>
        <begin position="122"/>
        <end position="253"/>
    </location>
</feature>
<reference evidence="7 8" key="1">
    <citation type="submission" date="2024-04" db="EMBL/GenBank/DDBJ databases">
        <title>Draft genome sequence of Sessilibacter corallicola NBRC 116591.</title>
        <authorList>
            <person name="Miyakawa T."/>
            <person name="Kusuya Y."/>
            <person name="Miura T."/>
        </authorList>
    </citation>
    <scope>NUCLEOTIDE SEQUENCE [LARGE SCALE GENOMIC DNA]</scope>
    <source>
        <strain evidence="7 8">KU-00831-HH</strain>
    </source>
</reference>